<proteinExistence type="predicted"/>
<evidence type="ECO:0000259" key="1">
    <source>
        <dbReference type="Pfam" id="PF24875"/>
    </source>
</evidence>
<comment type="caution">
    <text evidence="2">The sequence shown here is derived from an EMBL/GenBank/DDBJ whole genome shotgun (WGS) entry which is preliminary data.</text>
</comment>
<reference evidence="2" key="2">
    <citation type="submission" date="2020-09" db="EMBL/GenBank/DDBJ databases">
        <authorList>
            <person name="Sun Q."/>
            <person name="Ohkuma M."/>
        </authorList>
    </citation>
    <scope>NUCLEOTIDE SEQUENCE</scope>
    <source>
        <strain evidence="2">JCM 13064</strain>
    </source>
</reference>
<dbReference type="EMBL" id="BMNT01000001">
    <property type="protein sequence ID" value="GGK62099.1"/>
    <property type="molecule type" value="Genomic_DNA"/>
</dbReference>
<dbReference type="Pfam" id="PF24875">
    <property type="entry name" value="DUF7736"/>
    <property type="match status" value="1"/>
</dbReference>
<dbReference type="AlphaFoldDB" id="A0A917QPL6"/>
<gene>
    <name evidence="2" type="ORF">GCM10007964_01570</name>
</gene>
<dbReference type="InterPro" id="IPR056638">
    <property type="entry name" value="DUF7736"/>
</dbReference>
<evidence type="ECO:0000313" key="2">
    <source>
        <dbReference type="EMBL" id="GGK62099.1"/>
    </source>
</evidence>
<name>A0A917QPL6_9ACTN</name>
<dbReference type="Proteomes" id="UP000645217">
    <property type="component" value="Unassembled WGS sequence"/>
</dbReference>
<dbReference type="RefSeq" id="WP_189160954.1">
    <property type="nucleotide sequence ID" value="NZ_BMNT01000001.1"/>
</dbReference>
<accession>A0A917QPL6</accession>
<evidence type="ECO:0000313" key="3">
    <source>
        <dbReference type="Proteomes" id="UP000645217"/>
    </source>
</evidence>
<keyword evidence="3" id="KW-1185">Reference proteome</keyword>
<feature type="domain" description="DUF7736" evidence="1">
    <location>
        <begin position="9"/>
        <end position="68"/>
    </location>
</feature>
<reference evidence="2" key="1">
    <citation type="journal article" date="2014" name="Int. J. Syst. Evol. Microbiol.">
        <title>Complete genome sequence of Corynebacterium casei LMG S-19264T (=DSM 44701T), isolated from a smear-ripened cheese.</title>
        <authorList>
            <consortium name="US DOE Joint Genome Institute (JGI-PGF)"/>
            <person name="Walter F."/>
            <person name="Albersmeier A."/>
            <person name="Kalinowski J."/>
            <person name="Ruckert C."/>
        </authorList>
    </citation>
    <scope>NUCLEOTIDE SEQUENCE</scope>
    <source>
        <strain evidence="2">JCM 13064</strain>
    </source>
</reference>
<sequence length="135" mass="15319">MSEREPKVFHLGDILTVTTDRLVSPDGMDGVYQILNWMTGESLFTHQLIRAAKECAESLREQHPALADIDVPDWVNDEATVKRWLDSQVSVFGEWWPVEPLAPGQRQYIDPVTELRQMTSGRPVHVVEVDGHDPS</sequence>
<organism evidence="2 3">
    <name type="scientific">Sphaerisporangium melleum</name>
    <dbReference type="NCBI Taxonomy" id="321316"/>
    <lineage>
        <taxon>Bacteria</taxon>
        <taxon>Bacillati</taxon>
        <taxon>Actinomycetota</taxon>
        <taxon>Actinomycetes</taxon>
        <taxon>Streptosporangiales</taxon>
        <taxon>Streptosporangiaceae</taxon>
        <taxon>Sphaerisporangium</taxon>
    </lineage>
</organism>
<protein>
    <recommendedName>
        <fullName evidence="1">DUF7736 domain-containing protein</fullName>
    </recommendedName>
</protein>